<reference evidence="2" key="1">
    <citation type="submission" date="2016-11" db="EMBL/GenBank/DDBJ databases">
        <authorList>
            <person name="Varghese N."/>
            <person name="Submissions S."/>
        </authorList>
    </citation>
    <scope>NUCLEOTIDE SEQUENCE [LARGE SCALE GENOMIC DNA]</scope>
    <source>
        <strain evidence="2">DSM 29440</strain>
    </source>
</reference>
<keyword evidence="2" id="KW-1185">Reference proteome</keyword>
<gene>
    <name evidence="1" type="ORF">SAMN05444002_3956</name>
</gene>
<evidence type="ECO:0000313" key="2">
    <source>
        <dbReference type="Proteomes" id="UP000184932"/>
    </source>
</evidence>
<sequence length="143" mass="16153">MPCDYKIVPRRALVVKIYVGRVTARCILDMYDRMEADPEYREGFKEFDDFRDVTDFAVTVTELGNFAQLTKGFTARKRLPTRKAVVVPDGPIRDAVLSVIRMVGEEEMLQVATFDDVSEALAFLGIPAAERWKSPGGDSHKIH</sequence>
<name>A0A1N6IJ51_9RHOB</name>
<dbReference type="OrthoDB" id="7877306at2"/>
<dbReference type="Proteomes" id="UP000184932">
    <property type="component" value="Unassembled WGS sequence"/>
</dbReference>
<accession>A0A1N6IJ51</accession>
<protein>
    <recommendedName>
        <fullName evidence="3">STAS/SEC14 domain-containing protein</fullName>
    </recommendedName>
</protein>
<evidence type="ECO:0000313" key="1">
    <source>
        <dbReference type="EMBL" id="SIO32013.1"/>
    </source>
</evidence>
<dbReference type="EMBL" id="FSRL01000002">
    <property type="protein sequence ID" value="SIO32013.1"/>
    <property type="molecule type" value="Genomic_DNA"/>
</dbReference>
<dbReference type="RefSeq" id="WP_074258098.1">
    <property type="nucleotide sequence ID" value="NZ_FSRL01000002.1"/>
</dbReference>
<organism evidence="1 2">
    <name type="scientific">Vannielia litorea</name>
    <dbReference type="NCBI Taxonomy" id="1217970"/>
    <lineage>
        <taxon>Bacteria</taxon>
        <taxon>Pseudomonadati</taxon>
        <taxon>Pseudomonadota</taxon>
        <taxon>Alphaproteobacteria</taxon>
        <taxon>Rhodobacterales</taxon>
        <taxon>Paracoccaceae</taxon>
        <taxon>Vannielia</taxon>
    </lineage>
</organism>
<evidence type="ECO:0008006" key="3">
    <source>
        <dbReference type="Google" id="ProtNLM"/>
    </source>
</evidence>
<dbReference type="AlphaFoldDB" id="A0A1N6IJ51"/>
<proteinExistence type="predicted"/>